<dbReference type="GO" id="GO:0008270">
    <property type="term" value="F:zinc ion binding"/>
    <property type="evidence" value="ECO:0007669"/>
    <property type="project" value="UniProtKB-KW"/>
</dbReference>
<dbReference type="Gene3D" id="3.30.40.10">
    <property type="entry name" value="Zinc/RING finger domain, C3HC4 (zinc finger)"/>
    <property type="match status" value="1"/>
</dbReference>
<keyword evidence="3" id="KW-0862">Zinc</keyword>
<organism evidence="7 8">
    <name type="scientific">Galemys pyrenaicus</name>
    <name type="common">Iberian desman</name>
    <name type="synonym">Pyrenean desman</name>
    <dbReference type="NCBI Taxonomy" id="202257"/>
    <lineage>
        <taxon>Eukaryota</taxon>
        <taxon>Metazoa</taxon>
        <taxon>Chordata</taxon>
        <taxon>Craniata</taxon>
        <taxon>Vertebrata</taxon>
        <taxon>Euteleostomi</taxon>
        <taxon>Mammalia</taxon>
        <taxon>Eutheria</taxon>
        <taxon>Laurasiatheria</taxon>
        <taxon>Eulipotyphla</taxon>
        <taxon>Talpidae</taxon>
        <taxon>Galemys</taxon>
    </lineage>
</organism>
<sequence>MGHNLLPGLPQMGISEAGLRHEILRRVQELLDAARLQPGTNTGALPPEAGRCGLRVARRSLGPCRDQGWPGVTWGQSWLSPASVSTELLKPPEDEVLGGLEPPTAPEAPLESTQPSAPPAELATRASECVVCLEREDEPRAGGGVGFCGAACSSGRSALWEGTAQARTSGSHLALPQAQMIFLDCGHVCCCQQCCQPLRTCPLCRREIAQRLRLFHSS</sequence>
<dbReference type="EMBL" id="JAGFMF010011785">
    <property type="protein sequence ID" value="KAG8512801.1"/>
    <property type="molecule type" value="Genomic_DNA"/>
</dbReference>
<proteinExistence type="predicted"/>
<keyword evidence="8" id="KW-1185">Reference proteome</keyword>
<reference evidence="7" key="1">
    <citation type="journal article" date="2021" name="Evol. Appl.">
        <title>The genome of the Pyrenean desman and the effects of bottlenecks and inbreeding on the genomic landscape of an endangered species.</title>
        <authorList>
            <person name="Escoda L."/>
            <person name="Castresana J."/>
        </authorList>
    </citation>
    <scope>NUCLEOTIDE SEQUENCE</scope>
    <source>
        <strain evidence="7">IBE-C5619</strain>
    </source>
</reference>
<dbReference type="InterPro" id="IPR013083">
    <property type="entry name" value="Znf_RING/FYVE/PHD"/>
</dbReference>
<feature type="region of interest" description="Disordered" evidence="5">
    <location>
        <begin position="93"/>
        <end position="119"/>
    </location>
</feature>
<gene>
    <name evidence="7" type="ORF">J0S82_007746</name>
</gene>
<evidence type="ECO:0000256" key="4">
    <source>
        <dbReference type="PROSITE-ProRule" id="PRU00175"/>
    </source>
</evidence>
<evidence type="ECO:0000256" key="1">
    <source>
        <dbReference type="ARBA" id="ARBA00022723"/>
    </source>
</evidence>
<dbReference type="OrthoDB" id="1711136at2759"/>
<dbReference type="PROSITE" id="PS50089">
    <property type="entry name" value="ZF_RING_2"/>
    <property type="match status" value="1"/>
</dbReference>
<evidence type="ECO:0000259" key="6">
    <source>
        <dbReference type="PROSITE" id="PS50089"/>
    </source>
</evidence>
<accession>A0A8J6A042</accession>
<protein>
    <submittedName>
        <fullName evidence="7">E3 ubiquitin-protein ligase LRSAM1</fullName>
    </submittedName>
</protein>
<evidence type="ECO:0000256" key="2">
    <source>
        <dbReference type="ARBA" id="ARBA00022771"/>
    </source>
</evidence>
<keyword evidence="1" id="KW-0479">Metal-binding</keyword>
<name>A0A8J6A042_GALPY</name>
<dbReference type="Pfam" id="PF13920">
    <property type="entry name" value="zf-C3HC4_3"/>
    <property type="match status" value="1"/>
</dbReference>
<dbReference type="AlphaFoldDB" id="A0A8J6A042"/>
<evidence type="ECO:0000313" key="8">
    <source>
        <dbReference type="Proteomes" id="UP000700334"/>
    </source>
</evidence>
<evidence type="ECO:0000256" key="3">
    <source>
        <dbReference type="ARBA" id="ARBA00022833"/>
    </source>
</evidence>
<dbReference type="InterPro" id="IPR001841">
    <property type="entry name" value="Znf_RING"/>
</dbReference>
<evidence type="ECO:0000313" key="7">
    <source>
        <dbReference type="EMBL" id="KAG8512801.1"/>
    </source>
</evidence>
<keyword evidence="2 4" id="KW-0863">Zinc-finger</keyword>
<comment type="caution">
    <text evidence="7">The sequence shown here is derived from an EMBL/GenBank/DDBJ whole genome shotgun (WGS) entry which is preliminary data.</text>
</comment>
<feature type="domain" description="RING-type" evidence="6">
    <location>
        <begin position="129"/>
        <end position="205"/>
    </location>
</feature>
<evidence type="ECO:0000256" key="5">
    <source>
        <dbReference type="SAM" id="MobiDB-lite"/>
    </source>
</evidence>
<dbReference type="Proteomes" id="UP000700334">
    <property type="component" value="Unassembled WGS sequence"/>
</dbReference>